<dbReference type="InterPro" id="IPR046521">
    <property type="entry name" value="DUF6698"/>
</dbReference>
<dbReference type="Proteomes" id="UP001222325">
    <property type="component" value="Unassembled WGS sequence"/>
</dbReference>
<dbReference type="EMBL" id="JARJCN010000062">
    <property type="protein sequence ID" value="KAJ7079130.1"/>
    <property type="molecule type" value="Genomic_DNA"/>
</dbReference>
<protein>
    <submittedName>
        <fullName evidence="2">Uncharacterized protein</fullName>
    </submittedName>
</protein>
<dbReference type="Pfam" id="PF20414">
    <property type="entry name" value="DUF6698"/>
    <property type="match status" value="1"/>
</dbReference>
<sequence>MSSEPSRSRSTTPHNELLTLTQQLTPSKTPRTRRHICQDIQSRANDAAESHGAVKRKLADITSQLGNARPPRKRRLRHHRAAQAASDVENPATLEDRVRAAGRHFAIEYGLFLFTGIHALLDTDEDPSFNEDSEFASEDSRIQGQLRDVIALLPEDAKGIRKQDWIGDSVRYTLLAFSDLNLFFFQFADGMSGQRSTINTRLRHESLVHIIEGITFQDGGGIDVKDFESSSSRFNAFAKRIGFQEATEDADAFYSPLKAEILFEEYDGTMDITKIFRGPVLLKIYVSIIRGPQGAKGLFQGHSKLPSANVIQRVHHIERTTPAAIATSGVLAIWLFSSDTQIIADGDETKIDYMFLFQSFLRQICEGLRDEADWAVDLFHHWDTLLFPNAEHSHSQTASANRQAVSADINMMDAAFKAAGNPRARSAEAQESQASTPSQQAGRDSSQARQPQASSSAQQAEPDSSQGTSALTRGAHGTQREKRRSRRR</sequence>
<keyword evidence="4" id="KW-1185">Reference proteome</keyword>
<evidence type="ECO:0000313" key="3">
    <source>
        <dbReference type="EMBL" id="KAJ7079138.1"/>
    </source>
</evidence>
<feature type="region of interest" description="Disordered" evidence="1">
    <location>
        <begin position="62"/>
        <end position="89"/>
    </location>
</feature>
<evidence type="ECO:0000256" key="1">
    <source>
        <dbReference type="SAM" id="MobiDB-lite"/>
    </source>
</evidence>
<feature type="region of interest" description="Disordered" evidence="1">
    <location>
        <begin position="1"/>
        <end position="32"/>
    </location>
</feature>
<evidence type="ECO:0000313" key="2">
    <source>
        <dbReference type="EMBL" id="KAJ7079130.1"/>
    </source>
</evidence>
<comment type="caution">
    <text evidence="2">The sequence shown here is derived from an EMBL/GenBank/DDBJ whole genome shotgun (WGS) entry which is preliminary data.</text>
</comment>
<gene>
    <name evidence="2" type="ORF">B0H15DRAFT_933603</name>
    <name evidence="3" type="ORF">B0H15DRAFT_933610</name>
</gene>
<name>A0AAD6TTI6_9AGAR</name>
<feature type="region of interest" description="Disordered" evidence="1">
    <location>
        <begin position="419"/>
        <end position="488"/>
    </location>
</feature>
<dbReference type="EMBL" id="JARJCN010000062">
    <property type="protein sequence ID" value="KAJ7079138.1"/>
    <property type="molecule type" value="Genomic_DNA"/>
</dbReference>
<feature type="compositionally biased region" description="Basic residues" evidence="1">
    <location>
        <begin position="70"/>
        <end position="81"/>
    </location>
</feature>
<reference evidence="2" key="1">
    <citation type="submission" date="2023-03" db="EMBL/GenBank/DDBJ databases">
        <title>Massive genome expansion in bonnet fungi (Mycena s.s.) driven by repeated elements and novel gene families across ecological guilds.</title>
        <authorList>
            <consortium name="Lawrence Berkeley National Laboratory"/>
            <person name="Harder C.B."/>
            <person name="Miyauchi S."/>
            <person name="Viragh M."/>
            <person name="Kuo A."/>
            <person name="Thoen E."/>
            <person name="Andreopoulos B."/>
            <person name="Lu D."/>
            <person name="Skrede I."/>
            <person name="Drula E."/>
            <person name="Henrissat B."/>
            <person name="Morin E."/>
            <person name="Kohler A."/>
            <person name="Barry K."/>
            <person name="LaButti K."/>
            <person name="Morin E."/>
            <person name="Salamov A."/>
            <person name="Lipzen A."/>
            <person name="Mereny Z."/>
            <person name="Hegedus B."/>
            <person name="Baldrian P."/>
            <person name="Stursova M."/>
            <person name="Weitz H."/>
            <person name="Taylor A."/>
            <person name="Grigoriev I.V."/>
            <person name="Nagy L.G."/>
            <person name="Martin F."/>
            <person name="Kauserud H."/>
        </authorList>
    </citation>
    <scope>NUCLEOTIDE SEQUENCE</scope>
    <source>
        <strain evidence="2">CBHHK173m</strain>
    </source>
</reference>
<feature type="compositionally biased region" description="Low complexity" evidence="1">
    <location>
        <begin position="1"/>
        <end position="13"/>
    </location>
</feature>
<evidence type="ECO:0000313" key="4">
    <source>
        <dbReference type="Proteomes" id="UP001222325"/>
    </source>
</evidence>
<dbReference type="AlphaFoldDB" id="A0AAD6TTI6"/>
<feature type="compositionally biased region" description="Low complexity" evidence="1">
    <location>
        <begin position="427"/>
        <end position="466"/>
    </location>
</feature>
<accession>A0AAD6TTI6</accession>
<proteinExistence type="predicted"/>
<feature type="compositionally biased region" description="Polar residues" evidence="1">
    <location>
        <begin position="18"/>
        <end position="29"/>
    </location>
</feature>
<organism evidence="2 4">
    <name type="scientific">Mycena belliarum</name>
    <dbReference type="NCBI Taxonomy" id="1033014"/>
    <lineage>
        <taxon>Eukaryota</taxon>
        <taxon>Fungi</taxon>
        <taxon>Dikarya</taxon>
        <taxon>Basidiomycota</taxon>
        <taxon>Agaricomycotina</taxon>
        <taxon>Agaricomycetes</taxon>
        <taxon>Agaricomycetidae</taxon>
        <taxon>Agaricales</taxon>
        <taxon>Marasmiineae</taxon>
        <taxon>Mycenaceae</taxon>
        <taxon>Mycena</taxon>
    </lineage>
</organism>